<feature type="region of interest" description="Disordered" evidence="1">
    <location>
        <begin position="74"/>
        <end position="121"/>
    </location>
</feature>
<organism evidence="2 3">
    <name type="scientific">Phyllosticta citribraziliensis</name>
    <dbReference type="NCBI Taxonomy" id="989973"/>
    <lineage>
        <taxon>Eukaryota</taxon>
        <taxon>Fungi</taxon>
        <taxon>Dikarya</taxon>
        <taxon>Ascomycota</taxon>
        <taxon>Pezizomycotina</taxon>
        <taxon>Dothideomycetes</taxon>
        <taxon>Dothideomycetes incertae sedis</taxon>
        <taxon>Botryosphaeriales</taxon>
        <taxon>Phyllostictaceae</taxon>
        <taxon>Phyllosticta</taxon>
    </lineage>
</organism>
<comment type="caution">
    <text evidence="2">The sequence shown here is derived from an EMBL/GenBank/DDBJ whole genome shotgun (WGS) entry which is preliminary data.</text>
</comment>
<name>A0ABR1L847_9PEZI</name>
<evidence type="ECO:0008006" key="4">
    <source>
        <dbReference type="Google" id="ProtNLM"/>
    </source>
</evidence>
<feature type="compositionally biased region" description="Basic and acidic residues" evidence="1">
    <location>
        <begin position="74"/>
        <end position="83"/>
    </location>
</feature>
<dbReference type="EMBL" id="JBBPEH010000013">
    <property type="protein sequence ID" value="KAK7530854.1"/>
    <property type="molecule type" value="Genomic_DNA"/>
</dbReference>
<protein>
    <recommendedName>
        <fullName evidence="4">Secreted protein</fullName>
    </recommendedName>
</protein>
<evidence type="ECO:0000313" key="2">
    <source>
        <dbReference type="EMBL" id="KAK7530854.1"/>
    </source>
</evidence>
<sequence>MVEGGVARDALASWCRVRAVTFVCLSLFYYRCRYKVRAACDGGSARCIFQRHVRWRGGSWESCTAYSAHRKHARSDARVEDGSRPSADAGQTEIITMTSPRDIPAVSHLRSGGCPAPRPPL</sequence>
<accession>A0ABR1L847</accession>
<evidence type="ECO:0000313" key="3">
    <source>
        <dbReference type="Proteomes" id="UP001360953"/>
    </source>
</evidence>
<dbReference type="RefSeq" id="XP_066650927.1">
    <property type="nucleotide sequence ID" value="XM_066797689.1"/>
</dbReference>
<dbReference type="GeneID" id="92030595"/>
<feature type="non-terminal residue" evidence="2">
    <location>
        <position position="121"/>
    </location>
</feature>
<reference evidence="2 3" key="1">
    <citation type="submission" date="2024-04" db="EMBL/GenBank/DDBJ databases">
        <title>Phyllosticta paracitricarpa is synonymous to the EU quarantine fungus P. citricarpa based on phylogenomic analyses.</title>
        <authorList>
            <consortium name="Lawrence Berkeley National Laboratory"/>
            <person name="Van ingen-buijs V.A."/>
            <person name="Van westerhoven A.C."/>
            <person name="Haridas S."/>
            <person name="Skiadas P."/>
            <person name="Martin F."/>
            <person name="Groenewald J.Z."/>
            <person name="Crous P.W."/>
            <person name="Seidl M.F."/>
        </authorList>
    </citation>
    <scope>NUCLEOTIDE SEQUENCE [LARGE SCALE GENOMIC DNA]</scope>
    <source>
        <strain evidence="2 3">CPC 17464</strain>
    </source>
</reference>
<gene>
    <name evidence="2" type="ORF">J3D65DRAFT_578979</name>
</gene>
<dbReference type="Proteomes" id="UP001360953">
    <property type="component" value="Unassembled WGS sequence"/>
</dbReference>
<evidence type="ECO:0000256" key="1">
    <source>
        <dbReference type="SAM" id="MobiDB-lite"/>
    </source>
</evidence>
<proteinExistence type="predicted"/>
<keyword evidence="3" id="KW-1185">Reference proteome</keyword>